<comment type="similarity">
    <text evidence="2">Belongs to the class-II pyridoxal-phosphate-dependent aminotransferase family.</text>
</comment>
<dbReference type="InterPro" id="IPR050087">
    <property type="entry name" value="AON_synthase_class-II"/>
</dbReference>
<sequence length="492" mass="54757">MKSTRVPRSLERDTTQIITISLLSPFFFSLGKERLSFLFFFNENLLNSNRLFIKIASKCHYVVSSNPSSSSHVKIIQDQRNHNSMSSSVTIRTLSSNRFFCDILRHTHCYVPRHMSSSSSSAMKIVNARLDYELEEIRSAGTWKTERVITSKQDINIQVDDCTGPILNFCANNYLGLSCHPQVVASGKMVMDSQGAALSSVRFIYGTQNIHKELEDKISRFHGREDTILYASCYDANVGLFEQLLGPEDAVLSDALNHASIIDGIRLCKAKKYKYAHKDMKDLESKLRQSKDARSRLIVTDGVFSMDGNVTPLPDIVELANKYNALTFMDECHAMGFFALGGVSGGYTTASKQLVDLLRQRSRPYLFSYSIPPAIVASASKAFDILMSDSSLVKKIQDNTLRFRSKMAQAGFTLSGDDHPICPVMIGDAKLASDFVDLMLEKGIYVIGFSFPVVPKGKACIRVQISAAHTTDDIDKTVDAFISIGKHLQVIT</sequence>
<dbReference type="InterPro" id="IPR015422">
    <property type="entry name" value="PyrdxlP-dep_Trfase_small"/>
</dbReference>
<dbReference type="Gene3D" id="3.90.1150.10">
    <property type="entry name" value="Aspartate Aminotransferase, domain 1"/>
    <property type="match status" value="1"/>
</dbReference>
<evidence type="ECO:0000259" key="5">
    <source>
        <dbReference type="Pfam" id="PF00155"/>
    </source>
</evidence>
<evidence type="ECO:0000313" key="7">
    <source>
        <dbReference type="Proteomes" id="UP000675881"/>
    </source>
</evidence>
<evidence type="ECO:0000313" key="6">
    <source>
        <dbReference type="EMBL" id="CAF3016479.1"/>
    </source>
</evidence>
<dbReference type="GO" id="GO:0008890">
    <property type="term" value="F:glycine C-acetyltransferase activity"/>
    <property type="evidence" value="ECO:0007669"/>
    <property type="project" value="UniProtKB-EC"/>
</dbReference>
<dbReference type="AlphaFoldDB" id="A0A7R8D3I2"/>
<keyword evidence="7" id="KW-1185">Reference proteome</keyword>
<organism evidence="6 7">
    <name type="scientific">Lepeophtheirus salmonis</name>
    <name type="common">Salmon louse</name>
    <name type="synonym">Caligus salmonis</name>
    <dbReference type="NCBI Taxonomy" id="72036"/>
    <lineage>
        <taxon>Eukaryota</taxon>
        <taxon>Metazoa</taxon>
        <taxon>Ecdysozoa</taxon>
        <taxon>Arthropoda</taxon>
        <taxon>Crustacea</taxon>
        <taxon>Multicrustacea</taxon>
        <taxon>Hexanauplia</taxon>
        <taxon>Copepoda</taxon>
        <taxon>Siphonostomatoida</taxon>
        <taxon>Caligidae</taxon>
        <taxon>Lepeophtheirus</taxon>
    </lineage>
</organism>
<dbReference type="Proteomes" id="UP000675881">
    <property type="component" value="Chromosome 8"/>
</dbReference>
<dbReference type="Pfam" id="PF00155">
    <property type="entry name" value="Aminotran_1_2"/>
    <property type="match status" value="2"/>
</dbReference>
<dbReference type="PANTHER" id="PTHR13693">
    <property type="entry name" value="CLASS II AMINOTRANSFERASE/8-AMINO-7-OXONONANOATE SYNTHASE"/>
    <property type="match status" value="1"/>
</dbReference>
<dbReference type="GO" id="GO:0005739">
    <property type="term" value="C:mitochondrion"/>
    <property type="evidence" value="ECO:0007669"/>
    <property type="project" value="TreeGrafter"/>
</dbReference>
<reference evidence="6" key="1">
    <citation type="submission" date="2021-02" db="EMBL/GenBank/DDBJ databases">
        <authorList>
            <person name="Bekaert M."/>
        </authorList>
    </citation>
    <scope>NUCLEOTIDE SEQUENCE</scope>
    <source>
        <strain evidence="6">IoA-00</strain>
    </source>
</reference>
<dbReference type="EC" id="2.3.1.29" evidence="6"/>
<dbReference type="PANTHER" id="PTHR13693:SF102">
    <property type="entry name" value="2-AMINO-3-KETOBUTYRATE COENZYME A LIGASE, MITOCHONDRIAL"/>
    <property type="match status" value="1"/>
</dbReference>
<protein>
    <submittedName>
        <fullName evidence="6">Kbl</fullName>
        <ecNumber evidence="6">2.3.1.29</ecNumber>
    </submittedName>
</protein>
<evidence type="ECO:0000256" key="3">
    <source>
        <dbReference type="ARBA" id="ARBA00022679"/>
    </source>
</evidence>
<evidence type="ECO:0000256" key="2">
    <source>
        <dbReference type="ARBA" id="ARBA00008392"/>
    </source>
</evidence>
<keyword evidence="3 6" id="KW-0808">Transferase</keyword>
<gene>
    <name evidence="6" type="ORF">LSAA_13517</name>
</gene>
<proteinExistence type="inferred from homology"/>
<dbReference type="SUPFAM" id="SSF53383">
    <property type="entry name" value="PLP-dependent transferases"/>
    <property type="match status" value="1"/>
</dbReference>
<feature type="domain" description="Aminotransferase class I/classII large" evidence="5">
    <location>
        <begin position="166"/>
        <end position="339"/>
    </location>
</feature>
<comment type="cofactor">
    <cofactor evidence="1">
        <name>pyridoxal 5'-phosphate</name>
        <dbReference type="ChEBI" id="CHEBI:597326"/>
    </cofactor>
</comment>
<evidence type="ECO:0000256" key="1">
    <source>
        <dbReference type="ARBA" id="ARBA00001933"/>
    </source>
</evidence>
<accession>A0A7R8D3I2</accession>
<name>A0A7R8D3I2_LEPSM</name>
<dbReference type="InterPro" id="IPR015421">
    <property type="entry name" value="PyrdxlP-dep_Trfase_major"/>
</dbReference>
<dbReference type="EMBL" id="HG994587">
    <property type="protein sequence ID" value="CAF3016479.1"/>
    <property type="molecule type" value="Genomic_DNA"/>
</dbReference>
<feature type="domain" description="Aminotransferase class I/classII large" evidence="5">
    <location>
        <begin position="342"/>
        <end position="481"/>
    </location>
</feature>
<evidence type="ECO:0000256" key="4">
    <source>
        <dbReference type="ARBA" id="ARBA00023315"/>
    </source>
</evidence>
<dbReference type="InterPro" id="IPR004839">
    <property type="entry name" value="Aminotransferase_I/II_large"/>
</dbReference>
<dbReference type="OrthoDB" id="10263824at2759"/>
<dbReference type="InterPro" id="IPR015424">
    <property type="entry name" value="PyrdxlP-dep_Trfase"/>
</dbReference>
<dbReference type="Gene3D" id="3.40.640.10">
    <property type="entry name" value="Type I PLP-dependent aspartate aminotransferase-like (Major domain)"/>
    <property type="match status" value="1"/>
</dbReference>
<dbReference type="GO" id="GO:0030170">
    <property type="term" value="F:pyridoxal phosphate binding"/>
    <property type="evidence" value="ECO:0007669"/>
    <property type="project" value="InterPro"/>
</dbReference>
<keyword evidence="4 6" id="KW-0012">Acyltransferase</keyword>